<dbReference type="RefSeq" id="WP_090933739.1">
    <property type="nucleotide sequence ID" value="NZ_FOTS01000007.1"/>
</dbReference>
<dbReference type="PANTHER" id="PTHR21666:SF286">
    <property type="entry name" value="LIPOPROTEIN NLPD"/>
    <property type="match status" value="1"/>
</dbReference>
<feature type="domain" description="M23ase beta-sheet core" evidence="2">
    <location>
        <begin position="112"/>
        <end position="206"/>
    </location>
</feature>
<keyword evidence="4" id="KW-1185">Reference proteome</keyword>
<dbReference type="STRING" id="1123291.SAMN04490355_1007130"/>
<dbReference type="InterPro" id="IPR011055">
    <property type="entry name" value="Dup_hybrid_motif"/>
</dbReference>
<reference evidence="4" key="1">
    <citation type="submission" date="2016-10" db="EMBL/GenBank/DDBJ databases">
        <authorList>
            <person name="Varghese N."/>
            <person name="Submissions S."/>
        </authorList>
    </citation>
    <scope>NUCLEOTIDE SEQUENCE [LARGE SCALE GENOMIC DNA]</scope>
    <source>
        <strain evidence="4">DSM 13327</strain>
    </source>
</reference>
<evidence type="ECO:0000259" key="2">
    <source>
        <dbReference type="Pfam" id="PF01551"/>
    </source>
</evidence>
<proteinExistence type="predicted"/>
<dbReference type="OrthoDB" id="9809488at2"/>
<keyword evidence="1" id="KW-1133">Transmembrane helix</keyword>
<dbReference type="InterPro" id="IPR016047">
    <property type="entry name" value="M23ase_b-sheet_dom"/>
</dbReference>
<feature type="transmembrane region" description="Helical" evidence="1">
    <location>
        <begin position="25"/>
        <end position="44"/>
    </location>
</feature>
<evidence type="ECO:0000256" key="1">
    <source>
        <dbReference type="SAM" id="Phobius"/>
    </source>
</evidence>
<organism evidence="3 4">
    <name type="scientific">Pelosinus propionicus DSM 13327</name>
    <dbReference type="NCBI Taxonomy" id="1123291"/>
    <lineage>
        <taxon>Bacteria</taxon>
        <taxon>Bacillati</taxon>
        <taxon>Bacillota</taxon>
        <taxon>Negativicutes</taxon>
        <taxon>Selenomonadales</taxon>
        <taxon>Sporomusaceae</taxon>
        <taxon>Pelosinus</taxon>
    </lineage>
</organism>
<dbReference type="Proteomes" id="UP000199520">
    <property type="component" value="Unassembled WGS sequence"/>
</dbReference>
<evidence type="ECO:0000313" key="3">
    <source>
        <dbReference type="EMBL" id="SFL51929.1"/>
    </source>
</evidence>
<dbReference type="EMBL" id="FOTS01000007">
    <property type="protein sequence ID" value="SFL51929.1"/>
    <property type="molecule type" value="Genomic_DNA"/>
</dbReference>
<dbReference type="CDD" id="cd12797">
    <property type="entry name" value="M23_peptidase"/>
    <property type="match status" value="1"/>
</dbReference>
<dbReference type="GO" id="GO:0004222">
    <property type="term" value="F:metalloendopeptidase activity"/>
    <property type="evidence" value="ECO:0007669"/>
    <property type="project" value="TreeGrafter"/>
</dbReference>
<dbReference type="PANTHER" id="PTHR21666">
    <property type="entry name" value="PEPTIDASE-RELATED"/>
    <property type="match status" value="1"/>
</dbReference>
<protein>
    <submittedName>
        <fullName evidence="3">Peptidase family M23</fullName>
    </submittedName>
</protein>
<dbReference type="InterPro" id="IPR050570">
    <property type="entry name" value="Cell_wall_metabolism_enzyme"/>
</dbReference>
<keyword evidence="1" id="KW-0812">Transmembrane</keyword>
<dbReference type="Gene3D" id="2.70.70.10">
    <property type="entry name" value="Glucose Permease (Domain IIA)"/>
    <property type="match status" value="1"/>
</dbReference>
<accession>A0A1I4IC70</accession>
<keyword evidence="1" id="KW-0472">Membrane</keyword>
<dbReference type="AlphaFoldDB" id="A0A1I4IC70"/>
<gene>
    <name evidence="3" type="ORF">SAMN04490355_1007130</name>
</gene>
<name>A0A1I4IC70_9FIRM</name>
<dbReference type="FunFam" id="2.70.70.10:FF:000006">
    <property type="entry name" value="M23 family peptidase"/>
    <property type="match status" value="1"/>
</dbReference>
<dbReference type="Pfam" id="PF01551">
    <property type="entry name" value="Peptidase_M23"/>
    <property type="match status" value="1"/>
</dbReference>
<dbReference type="SUPFAM" id="SSF51261">
    <property type="entry name" value="Duplicated hybrid motif"/>
    <property type="match status" value="1"/>
</dbReference>
<evidence type="ECO:0000313" key="4">
    <source>
        <dbReference type="Proteomes" id="UP000199520"/>
    </source>
</evidence>
<sequence length="212" mass="22625">MHISNEPHDTQKAGSQWTKFISVRWIVSSMCVLSIFSVILFANYHQSISAGSRVIPEPEPIRHRDNGQVQEIEKMARDTDQLATKPSIWPTSGEVTSGFGWRNSPMGGGSELHPGMDIANSMGAPVVAAADGVVVQSGAAGGYGNMVQIDHGNGISTIYGHNSRIIVSVGQSVRKGQVVSYVGSTGKSTGPHLHYEVRVNGNAVDPIGFMVQ</sequence>